<dbReference type="InterPro" id="IPR036324">
    <property type="entry name" value="Mn/Fe_SOD_N_sf"/>
</dbReference>
<feature type="domain" description="Manganese/iron superoxide dismutase C-terminal" evidence="3">
    <location>
        <begin position="134"/>
        <end position="180"/>
    </location>
</feature>
<dbReference type="InterPro" id="IPR036314">
    <property type="entry name" value="SOD_C_sf"/>
</dbReference>
<proteinExistence type="predicted"/>
<protein>
    <recommendedName>
        <fullName evidence="3">Manganese/iron superoxide dismutase C-terminal domain-containing protein</fullName>
    </recommendedName>
</protein>
<dbReference type="Gene3D" id="3.55.40.20">
    <property type="entry name" value="Iron/manganese superoxide dismutase, C-terminal domain"/>
    <property type="match status" value="2"/>
</dbReference>
<dbReference type="GO" id="GO:0046872">
    <property type="term" value="F:metal ion binding"/>
    <property type="evidence" value="ECO:0007669"/>
    <property type="project" value="InterPro"/>
</dbReference>
<feature type="compositionally biased region" description="Low complexity" evidence="2">
    <location>
        <begin position="260"/>
        <end position="272"/>
    </location>
</feature>
<dbReference type="GO" id="GO:0005737">
    <property type="term" value="C:cytoplasm"/>
    <property type="evidence" value="ECO:0007669"/>
    <property type="project" value="TreeGrafter"/>
</dbReference>
<evidence type="ECO:0000256" key="1">
    <source>
        <dbReference type="ARBA" id="ARBA00037226"/>
    </source>
</evidence>
<sequence length="383" mass="41787">MSNLGLRCLTSSNVSRTTAASRLKSRWGTRNIHKRRSLLYPVEDGLGDFLPPAALKAVAEEYHDGLLQRLNEEVRGTEEEGKRVVQTLIDAAPHREKTLMFNYASLALNNSFFLDQLKPPPAPPATTHQDEITSNLGEAIRMQHGSIAQLKSSFSAAAMGMFTSGYVWFVTDKNGNTGVIPTFGPGSLLIRSRTYMAHSKGLLLGENLLQIDRGDPADPASSDPADLVDPEATKFQAAVDRHLQASQRSPTAQPSPPGVSPSSPTSGVSGSNTPPPTNALHPRFLHSSARTSVESFNAPSSLWDGKEGPAAFDRSKPQTKVDMLNIGETLFPLFCVSVHEHAWISAGYGVWGKEEWLKKFWTVLDWAKVSNAYTAVNPDYTKF</sequence>
<evidence type="ECO:0000313" key="5">
    <source>
        <dbReference type="Proteomes" id="UP000807353"/>
    </source>
</evidence>
<evidence type="ECO:0000256" key="2">
    <source>
        <dbReference type="SAM" id="MobiDB-lite"/>
    </source>
</evidence>
<dbReference type="SUPFAM" id="SSF46609">
    <property type="entry name" value="Fe,Mn superoxide dismutase (SOD), N-terminal domain"/>
    <property type="match status" value="1"/>
</dbReference>
<dbReference type="InterPro" id="IPR019832">
    <property type="entry name" value="Mn/Fe_SOD_C"/>
</dbReference>
<keyword evidence="5" id="KW-1185">Reference proteome</keyword>
<name>A0A9P5YGE5_9AGAR</name>
<feature type="region of interest" description="Disordered" evidence="2">
    <location>
        <begin position="241"/>
        <end position="282"/>
    </location>
</feature>
<reference evidence="4" key="1">
    <citation type="submission" date="2020-11" db="EMBL/GenBank/DDBJ databases">
        <authorList>
            <consortium name="DOE Joint Genome Institute"/>
            <person name="Ahrendt S."/>
            <person name="Riley R."/>
            <person name="Andreopoulos W."/>
            <person name="Labutti K."/>
            <person name="Pangilinan J."/>
            <person name="Ruiz-Duenas F.J."/>
            <person name="Barrasa J.M."/>
            <person name="Sanchez-Garcia M."/>
            <person name="Camarero S."/>
            <person name="Miyauchi S."/>
            <person name="Serrano A."/>
            <person name="Linde D."/>
            <person name="Babiker R."/>
            <person name="Drula E."/>
            <person name="Ayuso-Fernandez I."/>
            <person name="Pacheco R."/>
            <person name="Padilla G."/>
            <person name="Ferreira P."/>
            <person name="Barriuso J."/>
            <person name="Kellner H."/>
            <person name="Castanera R."/>
            <person name="Alfaro M."/>
            <person name="Ramirez L."/>
            <person name="Pisabarro A.G."/>
            <person name="Kuo A."/>
            <person name="Tritt A."/>
            <person name="Lipzen A."/>
            <person name="He G."/>
            <person name="Yan M."/>
            <person name="Ng V."/>
            <person name="Cullen D."/>
            <person name="Martin F."/>
            <person name="Rosso M.-N."/>
            <person name="Henrissat B."/>
            <person name="Hibbett D."/>
            <person name="Martinez A.T."/>
            <person name="Grigoriev I.V."/>
        </authorList>
    </citation>
    <scope>NUCLEOTIDE SEQUENCE</scope>
    <source>
        <strain evidence="4">CBS 247.69</strain>
    </source>
</reference>
<dbReference type="SUPFAM" id="SSF54719">
    <property type="entry name" value="Fe,Mn superoxide dismutase (SOD), C-terminal domain"/>
    <property type="match status" value="1"/>
</dbReference>
<dbReference type="AlphaFoldDB" id="A0A9P5YGE5"/>
<comment type="function">
    <text evidence="1">Component of the mitochondrial ribosome (mitoribosome), a dedicated translation machinery responsible for the synthesis of mitochondrial genome-encoded proteins, including at least some of the essential transmembrane subunits of the mitochondrial respiratory chain. The mitoribosomes are attached to the mitochondrial inner membrane and translation products are cotranslationally integrated into the membrane.</text>
</comment>
<comment type="caution">
    <text evidence="4">The sequence shown here is derived from an EMBL/GenBank/DDBJ whole genome shotgun (WGS) entry which is preliminary data.</text>
</comment>
<dbReference type="PANTHER" id="PTHR43595:SF2">
    <property type="entry name" value="SMALL RIBOSOMAL SUBUNIT PROTEIN MS42"/>
    <property type="match status" value="1"/>
</dbReference>
<dbReference type="EMBL" id="MU150231">
    <property type="protein sequence ID" value="KAF9468799.1"/>
    <property type="molecule type" value="Genomic_DNA"/>
</dbReference>
<accession>A0A9P5YGE5</accession>
<organism evidence="4 5">
    <name type="scientific">Collybia nuda</name>
    <dbReference type="NCBI Taxonomy" id="64659"/>
    <lineage>
        <taxon>Eukaryota</taxon>
        <taxon>Fungi</taxon>
        <taxon>Dikarya</taxon>
        <taxon>Basidiomycota</taxon>
        <taxon>Agaricomycotina</taxon>
        <taxon>Agaricomycetes</taxon>
        <taxon>Agaricomycetidae</taxon>
        <taxon>Agaricales</taxon>
        <taxon>Tricholomatineae</taxon>
        <taxon>Clitocybaceae</taxon>
        <taxon>Collybia</taxon>
    </lineage>
</organism>
<gene>
    <name evidence="4" type="ORF">BDZ94DRAFT_1317388</name>
</gene>
<dbReference type="Pfam" id="PF02777">
    <property type="entry name" value="Sod_Fe_C"/>
    <property type="match status" value="1"/>
</dbReference>
<dbReference type="GO" id="GO:0004784">
    <property type="term" value="F:superoxide dismutase activity"/>
    <property type="evidence" value="ECO:0007669"/>
    <property type="project" value="InterPro"/>
</dbReference>
<evidence type="ECO:0000313" key="4">
    <source>
        <dbReference type="EMBL" id="KAF9468799.1"/>
    </source>
</evidence>
<dbReference type="Proteomes" id="UP000807353">
    <property type="component" value="Unassembled WGS sequence"/>
</dbReference>
<dbReference type="OrthoDB" id="275227at2759"/>
<evidence type="ECO:0000259" key="3">
    <source>
        <dbReference type="Pfam" id="PF02777"/>
    </source>
</evidence>
<dbReference type="PANTHER" id="PTHR43595">
    <property type="entry name" value="37S RIBOSOMAL PROTEIN S26, MITOCHONDRIAL"/>
    <property type="match status" value="1"/>
</dbReference>